<feature type="transmembrane region" description="Helical" evidence="7">
    <location>
        <begin position="6"/>
        <end position="26"/>
    </location>
</feature>
<dbReference type="EMBL" id="MH795131">
    <property type="protein sequence ID" value="AYO28627.1"/>
    <property type="molecule type" value="Genomic_DNA"/>
</dbReference>
<evidence type="ECO:0000256" key="6">
    <source>
        <dbReference type="ARBA" id="ARBA00023136"/>
    </source>
</evidence>
<dbReference type="EMBL" id="MH795131">
    <property type="protein sequence ID" value="AYO28587.1"/>
    <property type="molecule type" value="Genomic_DNA"/>
</dbReference>
<evidence type="ECO:0000256" key="4">
    <source>
        <dbReference type="ARBA" id="ARBA00022982"/>
    </source>
</evidence>
<protein>
    <submittedName>
        <fullName evidence="8">Cytochrome b6-f complex subunit VII</fullName>
    </submittedName>
</protein>
<comment type="subcellular location">
    <subcellularLocation>
        <location evidence="1">Membrane</location>
        <topology evidence="1">Single-pass membrane protein</topology>
    </subcellularLocation>
</comment>
<reference evidence="8" key="1">
    <citation type="submission" date="2018-08" db="EMBL/GenBank/DDBJ databases">
        <title>Comparative Plastid Genomics of Synurophyceae: Evolutionary Evidence of Lateral Gene Transfer and Inverted Repeat Dynamics.</title>
        <authorList>
            <person name="Kim J.I."/>
            <person name="Shin H."/>
            <person name="Skaloud P."/>
            <person name="Jung J."/>
            <person name="Yoon H.S."/>
            <person name="Archibald J.M."/>
            <person name="Shin W."/>
        </authorList>
    </citation>
    <scope>NUCLEOTIDE SEQUENCE</scope>
    <source>
        <strain evidence="8">CCMP1782</strain>
    </source>
</reference>
<accession>A0A3G2QZN8</accession>
<evidence type="ECO:0000256" key="1">
    <source>
        <dbReference type="ARBA" id="ARBA00004167"/>
    </source>
</evidence>
<geneLocation type="plastid" evidence="8"/>
<keyword evidence="6 7" id="KW-0472">Membrane</keyword>
<evidence type="ECO:0000256" key="3">
    <source>
        <dbReference type="ARBA" id="ARBA00022692"/>
    </source>
</evidence>
<keyword evidence="8" id="KW-0934">Plastid</keyword>
<dbReference type="GO" id="GO:0009512">
    <property type="term" value="C:cytochrome b6f complex"/>
    <property type="evidence" value="ECO:0007669"/>
    <property type="project" value="InterPro"/>
</dbReference>
<dbReference type="GeneID" id="38571949"/>
<dbReference type="Pfam" id="PF08041">
    <property type="entry name" value="PetM"/>
    <property type="match status" value="1"/>
</dbReference>
<evidence type="ECO:0000313" key="8">
    <source>
        <dbReference type="EMBL" id="AYO28587.1"/>
    </source>
</evidence>
<organism evidence="8">
    <name type="scientific">Mallomonas splendens</name>
    <dbReference type="NCBI Taxonomy" id="52552"/>
    <lineage>
        <taxon>Eukaryota</taxon>
        <taxon>Sar</taxon>
        <taxon>Stramenopiles</taxon>
        <taxon>Ochrophyta</taxon>
        <taxon>Synurophyceae</taxon>
        <taxon>Synurales</taxon>
        <taxon>Mallomonadaceae</taxon>
        <taxon>Mallomonas</taxon>
    </lineage>
</organism>
<dbReference type="RefSeq" id="YP_009545473.1">
    <property type="nucleotide sequence ID" value="NC_040135.1"/>
</dbReference>
<keyword evidence="2" id="KW-0813">Transport</keyword>
<keyword evidence="4" id="KW-0249">Electron transport</keyword>
<dbReference type="AlphaFoldDB" id="A0A3G2QZN8"/>
<dbReference type="GO" id="GO:0016020">
    <property type="term" value="C:membrane"/>
    <property type="evidence" value="ECO:0007669"/>
    <property type="project" value="UniProtKB-SubCell"/>
</dbReference>
<evidence type="ECO:0000256" key="5">
    <source>
        <dbReference type="ARBA" id="ARBA00022989"/>
    </source>
</evidence>
<evidence type="ECO:0000256" key="2">
    <source>
        <dbReference type="ARBA" id="ARBA00022448"/>
    </source>
</evidence>
<sequence length="32" mass="3391">MSEIVSVAICCCIITLFGLALGFAFLQIQANT</sequence>
<keyword evidence="3 7" id="KW-0812">Transmembrane</keyword>
<dbReference type="RefSeq" id="YP_009545433.1">
    <property type="nucleotide sequence ID" value="NC_040135.1"/>
</dbReference>
<dbReference type="InterPro" id="IPR012595">
    <property type="entry name" value="PetM_cyt_b6/f_cplx_su7"/>
</dbReference>
<keyword evidence="5 7" id="KW-1133">Transmembrane helix</keyword>
<dbReference type="GeneID" id="38571994"/>
<name>A0A3G2QZN8_9STRA</name>
<proteinExistence type="predicted"/>
<evidence type="ECO:0000256" key="7">
    <source>
        <dbReference type="SAM" id="Phobius"/>
    </source>
</evidence>
<gene>
    <name evidence="8" type="primary">petM</name>
</gene>
<dbReference type="SUPFAM" id="SSF103441">
    <property type="entry name" value="PetM subunit of the cytochrome b6f complex"/>
    <property type="match status" value="1"/>
</dbReference>